<proteinExistence type="predicted"/>
<evidence type="ECO:0000313" key="2">
    <source>
        <dbReference type="Proteomes" id="UP000700596"/>
    </source>
</evidence>
<organism evidence="1 2">
    <name type="scientific">Dendryphion nanum</name>
    <dbReference type="NCBI Taxonomy" id="256645"/>
    <lineage>
        <taxon>Eukaryota</taxon>
        <taxon>Fungi</taxon>
        <taxon>Dikarya</taxon>
        <taxon>Ascomycota</taxon>
        <taxon>Pezizomycotina</taxon>
        <taxon>Dothideomycetes</taxon>
        <taxon>Pleosporomycetidae</taxon>
        <taxon>Pleosporales</taxon>
        <taxon>Torulaceae</taxon>
        <taxon>Dendryphion</taxon>
    </lineage>
</organism>
<sequence length="291" mass="32130">MDHTYCHSPALSATSNFSDFTDEELDKYFASYVPLSNLPTPPPAKEILVVDVHQTRCVTTTATQVSCHAVSADAAADVQPQAPELEVYATHLSKLVPTKSSPQRPSISFIRDMLDRANLPSEIIAFAACILDALSQRFASSWRTCFAPESSRPGFAPSSHFNLHPDPVVSPDIIVLAALALAHDFMDDRARTTRHWALIEALSLFTVSEIDATKFCLLRDINFGLHRITEDMVVGMLRDMQRAGNMAAPLSQLLARRDSMAGTEERRPKMSLELPRTTVWLNGLQTPEPSP</sequence>
<name>A0A9P9E0X9_9PLEO</name>
<evidence type="ECO:0000313" key="1">
    <source>
        <dbReference type="EMBL" id="KAH7128607.1"/>
    </source>
</evidence>
<dbReference type="EMBL" id="JAGMWT010000005">
    <property type="protein sequence ID" value="KAH7128607.1"/>
    <property type="molecule type" value="Genomic_DNA"/>
</dbReference>
<dbReference type="AlphaFoldDB" id="A0A9P9E0X9"/>
<comment type="caution">
    <text evidence="1">The sequence shown here is derived from an EMBL/GenBank/DDBJ whole genome shotgun (WGS) entry which is preliminary data.</text>
</comment>
<protein>
    <recommendedName>
        <fullName evidence="3">Cyclin N-terminal domain-containing protein</fullName>
    </recommendedName>
</protein>
<dbReference type="OrthoDB" id="3877279at2759"/>
<evidence type="ECO:0008006" key="3">
    <source>
        <dbReference type="Google" id="ProtNLM"/>
    </source>
</evidence>
<dbReference type="Gene3D" id="1.10.472.10">
    <property type="entry name" value="Cyclin-like"/>
    <property type="match status" value="1"/>
</dbReference>
<dbReference type="Proteomes" id="UP000700596">
    <property type="component" value="Unassembled WGS sequence"/>
</dbReference>
<reference evidence="1" key="1">
    <citation type="journal article" date="2021" name="Nat. Commun.">
        <title>Genetic determinants of endophytism in the Arabidopsis root mycobiome.</title>
        <authorList>
            <person name="Mesny F."/>
            <person name="Miyauchi S."/>
            <person name="Thiergart T."/>
            <person name="Pickel B."/>
            <person name="Atanasova L."/>
            <person name="Karlsson M."/>
            <person name="Huettel B."/>
            <person name="Barry K.W."/>
            <person name="Haridas S."/>
            <person name="Chen C."/>
            <person name="Bauer D."/>
            <person name="Andreopoulos W."/>
            <person name="Pangilinan J."/>
            <person name="LaButti K."/>
            <person name="Riley R."/>
            <person name="Lipzen A."/>
            <person name="Clum A."/>
            <person name="Drula E."/>
            <person name="Henrissat B."/>
            <person name="Kohler A."/>
            <person name="Grigoriev I.V."/>
            <person name="Martin F.M."/>
            <person name="Hacquard S."/>
        </authorList>
    </citation>
    <scope>NUCLEOTIDE SEQUENCE</scope>
    <source>
        <strain evidence="1">MPI-CAGE-CH-0243</strain>
    </source>
</reference>
<keyword evidence="2" id="KW-1185">Reference proteome</keyword>
<gene>
    <name evidence="1" type="ORF">B0J11DRAFT_274988</name>
</gene>
<accession>A0A9P9E0X9</accession>